<feature type="compositionally biased region" description="Acidic residues" evidence="4">
    <location>
        <begin position="304"/>
        <end position="314"/>
    </location>
</feature>
<feature type="coiled-coil region" evidence="3">
    <location>
        <begin position="83"/>
        <end position="110"/>
    </location>
</feature>
<reference evidence="5 6" key="1">
    <citation type="submission" date="2018-11" db="EMBL/GenBank/DDBJ databases">
        <title>Genome sequence of Apiotrichum porosum DSM 27194.</title>
        <authorList>
            <person name="Aliyu H."/>
            <person name="Gorte O."/>
            <person name="Ochsenreither K."/>
        </authorList>
    </citation>
    <scope>NUCLEOTIDE SEQUENCE [LARGE SCALE GENOMIC DNA]</scope>
    <source>
        <strain evidence="5 6">DSM 27194</strain>
    </source>
</reference>
<keyword evidence="6" id="KW-1185">Reference proteome</keyword>
<name>A0A427Y4A1_9TREE</name>
<dbReference type="PANTHER" id="PTHR39472:SF1">
    <property type="entry name" value="EXPRESSED PROTEIN"/>
    <property type="match status" value="1"/>
</dbReference>
<keyword evidence="2 3" id="KW-0175">Coiled coil</keyword>
<dbReference type="EMBL" id="RSCE01000002">
    <property type="protein sequence ID" value="RSH85920.1"/>
    <property type="molecule type" value="Genomic_DNA"/>
</dbReference>
<feature type="compositionally biased region" description="Low complexity" evidence="4">
    <location>
        <begin position="190"/>
        <end position="204"/>
    </location>
</feature>
<dbReference type="STRING" id="105984.A0A427Y4A1"/>
<evidence type="ECO:0000313" key="5">
    <source>
        <dbReference type="EMBL" id="RSH85920.1"/>
    </source>
</evidence>
<evidence type="ECO:0000313" key="6">
    <source>
        <dbReference type="Proteomes" id="UP000279236"/>
    </source>
</evidence>
<feature type="region of interest" description="Disordered" evidence="4">
    <location>
        <begin position="188"/>
        <end position="241"/>
    </location>
</feature>
<evidence type="ECO:0000256" key="1">
    <source>
        <dbReference type="ARBA" id="ARBA00005537"/>
    </source>
</evidence>
<feature type="compositionally biased region" description="Basic and acidic residues" evidence="4">
    <location>
        <begin position="279"/>
        <end position="290"/>
    </location>
</feature>
<proteinExistence type="inferred from homology"/>
<gene>
    <name evidence="5" type="ORF">EHS24_004105</name>
</gene>
<dbReference type="Pfam" id="PF05769">
    <property type="entry name" value="SIKE"/>
    <property type="match status" value="1"/>
</dbReference>
<dbReference type="PANTHER" id="PTHR39472">
    <property type="entry name" value="EXPRESSED PROTEIN"/>
    <property type="match status" value="1"/>
</dbReference>
<sequence length="363" mass="40076">MSHQMIDYDEELMKVWGLVNELSEQLANNRALVTQLKARTDNVKGQSVHVGAGFPLRRFNLDISDEVFQTELESFASHLVLENQGLQHENKQLNALLKEYEQTLETVMGKFRGVAHASQQHDLALHSYYSQLLQSLQTAHSSAQLHDDTSLSLLLTRLSTLLRSAMRSLNGEDSDSDALAQLQIVDDQVHSSSPASSSPHSPSSPTRPDTSQRGVHRGPTRRNQFPGFIPGSSGGYYGTEGQSDWAMEREMEIQRLEDENKALREMLGIAEEAAAAEEVPDHTPAHEEKSPILGAQHRHSLTVEELEAGAEQEEAAAKERAEHPEAEEESRPPLDPSVVDFRAAVGDDVPPENVIDETDGTPA</sequence>
<dbReference type="AlphaFoldDB" id="A0A427Y4A1"/>
<feature type="compositionally biased region" description="Acidic residues" evidence="4">
    <location>
        <begin position="354"/>
        <end position="363"/>
    </location>
</feature>
<feature type="region of interest" description="Disordered" evidence="4">
    <location>
        <begin position="276"/>
        <end position="363"/>
    </location>
</feature>
<dbReference type="OrthoDB" id="21214at2759"/>
<evidence type="ECO:0000256" key="2">
    <source>
        <dbReference type="ARBA" id="ARBA00023054"/>
    </source>
</evidence>
<feature type="compositionally biased region" description="Basic and acidic residues" evidence="4">
    <location>
        <begin position="315"/>
        <end position="332"/>
    </location>
</feature>
<accession>A0A427Y4A1</accession>
<evidence type="ECO:0000256" key="4">
    <source>
        <dbReference type="SAM" id="MobiDB-lite"/>
    </source>
</evidence>
<evidence type="ECO:0000256" key="3">
    <source>
        <dbReference type="SAM" id="Coils"/>
    </source>
</evidence>
<dbReference type="RefSeq" id="XP_028478705.1">
    <property type="nucleotide sequence ID" value="XM_028619733.1"/>
</dbReference>
<organism evidence="5 6">
    <name type="scientific">Apiotrichum porosum</name>
    <dbReference type="NCBI Taxonomy" id="105984"/>
    <lineage>
        <taxon>Eukaryota</taxon>
        <taxon>Fungi</taxon>
        <taxon>Dikarya</taxon>
        <taxon>Basidiomycota</taxon>
        <taxon>Agaricomycotina</taxon>
        <taxon>Tremellomycetes</taxon>
        <taxon>Trichosporonales</taxon>
        <taxon>Trichosporonaceae</taxon>
        <taxon>Apiotrichum</taxon>
    </lineage>
</organism>
<dbReference type="Proteomes" id="UP000279236">
    <property type="component" value="Unassembled WGS sequence"/>
</dbReference>
<comment type="caution">
    <text evidence="5">The sequence shown here is derived from an EMBL/GenBank/DDBJ whole genome shotgun (WGS) entry which is preliminary data.</text>
</comment>
<protein>
    <submittedName>
        <fullName evidence="5">Uncharacterized protein</fullName>
    </submittedName>
</protein>
<comment type="similarity">
    <text evidence="1">Belongs to the SIKE family.</text>
</comment>
<feature type="coiled-coil region" evidence="3">
    <location>
        <begin position="246"/>
        <end position="273"/>
    </location>
</feature>
<dbReference type="GeneID" id="39588648"/>
<dbReference type="InterPro" id="IPR008555">
    <property type="entry name" value="SIKE"/>
</dbReference>